<proteinExistence type="predicted"/>
<dbReference type="Proteomes" id="UP000295391">
    <property type="component" value="Unassembled WGS sequence"/>
</dbReference>
<keyword evidence="3" id="KW-1185">Reference proteome</keyword>
<evidence type="ECO:0000313" key="3">
    <source>
        <dbReference type="Proteomes" id="UP000295391"/>
    </source>
</evidence>
<dbReference type="RefSeq" id="WP_133571346.1">
    <property type="nucleotide sequence ID" value="NZ_SNYR01000001.1"/>
</dbReference>
<reference evidence="2 3" key="1">
    <citation type="submission" date="2019-03" db="EMBL/GenBank/DDBJ databases">
        <title>Genomic Encyclopedia of Type Strains, Phase III (KMG-III): the genomes of soil and plant-associated and newly described type strains.</title>
        <authorList>
            <person name="Whitman W."/>
        </authorList>
    </citation>
    <scope>NUCLEOTIDE SEQUENCE [LARGE SCALE GENOMIC DNA]</scope>
    <source>
        <strain evidence="2 3">CGMCC 1.7002</strain>
    </source>
</reference>
<gene>
    <name evidence="2" type="ORF">ATL17_0667</name>
</gene>
<name>A0A4R6VVB6_9HYPH</name>
<dbReference type="AlphaFoldDB" id="A0A4R6VVB6"/>
<evidence type="ECO:0008006" key="4">
    <source>
        <dbReference type="Google" id="ProtNLM"/>
    </source>
</evidence>
<organism evidence="2 3">
    <name type="scientific">Maritalea mobilis</name>
    <dbReference type="NCBI Taxonomy" id="483324"/>
    <lineage>
        <taxon>Bacteria</taxon>
        <taxon>Pseudomonadati</taxon>
        <taxon>Pseudomonadota</taxon>
        <taxon>Alphaproteobacteria</taxon>
        <taxon>Hyphomicrobiales</taxon>
        <taxon>Devosiaceae</taxon>
        <taxon>Maritalea</taxon>
    </lineage>
</organism>
<accession>A0A4R6VVB6</accession>
<comment type="caution">
    <text evidence="2">The sequence shown here is derived from an EMBL/GenBank/DDBJ whole genome shotgun (WGS) entry which is preliminary data.</text>
</comment>
<feature type="signal peptide" evidence="1">
    <location>
        <begin position="1"/>
        <end position="35"/>
    </location>
</feature>
<protein>
    <recommendedName>
        <fullName evidence="4">Tetratricopeptide repeat protein</fullName>
    </recommendedName>
</protein>
<keyword evidence="1" id="KW-0732">Signal</keyword>
<feature type="chain" id="PRO_5020215054" description="Tetratricopeptide repeat protein" evidence="1">
    <location>
        <begin position="36"/>
        <end position="1118"/>
    </location>
</feature>
<evidence type="ECO:0000313" key="2">
    <source>
        <dbReference type="EMBL" id="TDQ66664.1"/>
    </source>
</evidence>
<dbReference type="EMBL" id="SNYR01000001">
    <property type="protein sequence ID" value="TDQ66664.1"/>
    <property type="molecule type" value="Genomic_DNA"/>
</dbReference>
<dbReference type="OrthoDB" id="7431909at2"/>
<sequence>MVLFKAMQKALCQALVASTLAGGIAASILPPAAMAQNQQESQRLEVVAQGQPGYGRIILKFVDRLNLPSYSISTNGGVMSIEFSQPINVQLPDVTEQLGDYVAVARVDPDFKGIRFGLKQDYRINRIEAGERLFIDFIPRDWQGLDPSLPEDVVAELALRAEQAAKLAEQRRKERIARETKPSAILRVGRHPTFTRVKFEWTIDTEGSWERTAEGGVLKFEWPVDVDLYPIQSELPEEIESVEKEITRDGLRVSFKLTDKVEPRFFKENSRNYTLDLDFSTREDVGVPITDIAPEQVAEEIADNERVTTTQDEIDPLLRKTPTLSRQTRITPFVNKIGGTVRLIFPFEQDTPAAVFKRGDTVWMVFDTHVAIDPPADTDLLGGITQDIKVDTAGETQIVQMTMNADRLATLGSEGRSWVLSLGDILIAPTEPMSLTQQRQSDGRTVLVADLLRPGRVHQLRDPNVGDLLQVVTAYPPSRAIVRDLEYVDFKALRAVHGLVIKPYHSEVILQIEGSEVVIDAEEKLMLSSATDVNREVLVDARDRIGYIDLSAIETVRPDNFIEKREEIQVRAAEAEGNAKESARVELARYYLANRLTHEALGVLRVWEKDTKRPQLVEEGKMVQAAANVLAGRHDDALEILLEDEFVDEPDAVMWRTIARANRGEYDIARNDALLAEQAVEAYPTWIANEFYFAAARSAVEMGDSAAAIRYLGGIDFSSLDKENLSRYDLLAGRVDEVDQRYADALETYGSVLNMDIRPTYAEAVYRTLLVLEKQGNIDLDKAVQTLSIQSLTWRGGELGANIQELYGRLQFKNHDYRGGFETLERMQVVHQDTPQETRHFELSKQIFEDLFLNGEADRLEPVRALGLYYDFRKLTPAGAKGDEMIRNLARRLVRVDLLDQAAELLDYQIDNRLEGVARAKIAADLAVIHIANRRADLALKALYKTRLANLVPQLERQRRILEAKALIDAGRDELAVDILRNIEGFDARLLEVDAHWAGRRYREAGELIERIYADQYTDAGSLPTSVRNDLVKAAVAYTLGNDEIGLTRLRAKFSGRMSSTPEWPVFEFVTSKTAFGTKEFKALAKEIADVDSLNSFLAAYKERYGTEGALAPDQDVL</sequence>
<evidence type="ECO:0000256" key="1">
    <source>
        <dbReference type="SAM" id="SignalP"/>
    </source>
</evidence>